<dbReference type="NCBIfam" id="NF033516">
    <property type="entry name" value="transpos_IS3"/>
    <property type="match status" value="1"/>
</dbReference>
<dbReference type="Gene3D" id="3.30.420.10">
    <property type="entry name" value="Ribonuclease H-like superfamily/Ribonuclease H"/>
    <property type="match status" value="1"/>
</dbReference>
<dbReference type="InterPro" id="IPR012337">
    <property type="entry name" value="RNaseH-like_sf"/>
</dbReference>
<comment type="caution">
    <text evidence="2">The sequence shown here is derived from an EMBL/GenBank/DDBJ whole genome shotgun (WGS) entry which is preliminary data.</text>
</comment>
<dbReference type="InterPro" id="IPR002514">
    <property type="entry name" value="Transposase_8"/>
</dbReference>
<reference evidence="2 3" key="1">
    <citation type="journal article" date="2015" name="Stand. Genomic Sci.">
        <title>Genomic Encyclopedia of Bacterial and Archaeal Type Strains, Phase III: the genomes of soil and plant-associated and newly described type strains.</title>
        <authorList>
            <person name="Whitman W.B."/>
            <person name="Woyke T."/>
            <person name="Klenk H.P."/>
            <person name="Zhou Y."/>
            <person name="Lilburn T.G."/>
            <person name="Beck B.J."/>
            <person name="De Vos P."/>
            <person name="Vandamme P."/>
            <person name="Eisen J.A."/>
            <person name="Garrity G."/>
            <person name="Hugenholtz P."/>
            <person name="Kyrpides N.C."/>
        </authorList>
    </citation>
    <scope>NUCLEOTIDE SEQUENCE [LARGE SCALE GENOMIC DNA]</scope>
    <source>
        <strain evidence="2 3">P5626</strain>
    </source>
</reference>
<organism evidence="2 3">
    <name type="scientific">Flavobacterium circumlabens</name>
    <dbReference type="NCBI Taxonomy" id="2133765"/>
    <lineage>
        <taxon>Bacteria</taxon>
        <taxon>Pseudomonadati</taxon>
        <taxon>Bacteroidota</taxon>
        <taxon>Flavobacteriia</taxon>
        <taxon>Flavobacteriales</taxon>
        <taxon>Flavobacteriaceae</taxon>
        <taxon>Flavobacterium</taxon>
    </lineage>
</organism>
<dbReference type="InterPro" id="IPR025948">
    <property type="entry name" value="HTH-like_dom"/>
</dbReference>
<dbReference type="InterPro" id="IPR050900">
    <property type="entry name" value="Transposase_IS3/IS150/IS904"/>
</dbReference>
<keyword evidence="3" id="KW-1185">Reference proteome</keyword>
<dbReference type="PANTHER" id="PTHR46889:SF4">
    <property type="entry name" value="TRANSPOSASE INSO FOR INSERTION SEQUENCE ELEMENT IS911B-RELATED"/>
    <property type="match status" value="1"/>
</dbReference>
<evidence type="ECO:0000313" key="2">
    <source>
        <dbReference type="EMBL" id="TCN50543.1"/>
    </source>
</evidence>
<dbReference type="EMBL" id="SLWA01000015">
    <property type="protein sequence ID" value="TCN50543.1"/>
    <property type="molecule type" value="Genomic_DNA"/>
</dbReference>
<accession>A0ABY2AS85</accession>
<dbReference type="InterPro" id="IPR009057">
    <property type="entry name" value="Homeodomain-like_sf"/>
</dbReference>
<dbReference type="Pfam" id="PF13333">
    <property type="entry name" value="rve_2"/>
    <property type="match status" value="1"/>
</dbReference>
<dbReference type="Pfam" id="PF01527">
    <property type="entry name" value="HTH_Tnp_1"/>
    <property type="match status" value="1"/>
</dbReference>
<evidence type="ECO:0000313" key="3">
    <source>
        <dbReference type="Proteomes" id="UP000295270"/>
    </source>
</evidence>
<dbReference type="SUPFAM" id="SSF53098">
    <property type="entry name" value="Ribonuclease H-like"/>
    <property type="match status" value="1"/>
</dbReference>
<sequence>MLKIIKLYAMKTYERAFKENAVKLSYERGKRQIASIERELGITPSCLYRWRQDFEKFGKGSFCGTGYLKLIPEQAIITNLEKKVKDSELTLEILKSGSTYVAQGKLMTKQFIEDNKHNFSILKMCNALEVSRTTYYNRKKQELTDTESRIILLKEEIVSIFYEFKKTYGCMKITKELQRRGFKIQSAQVTNYMRILGLRRKAKRKFKATTDSIHNHYVFPNVLNREFRVDEPSKAWVSDITYIQTKRGFLYLTIIMDLFDRKIIGWSLSDTMSTKSTTLSAWEMAVNNRKITKDLIFHSDRGVQYANKIFTNRLDTYKFIKRSMSRKQNHNDNAVSESFFNCFKTELINGNKLLPRKQIRLEATEYIENWYNKKRRHSFLGYMTIEEFDKIYFR</sequence>
<feature type="domain" description="Integrase catalytic" evidence="1">
    <location>
        <begin position="228"/>
        <end position="392"/>
    </location>
</feature>
<dbReference type="SUPFAM" id="SSF46689">
    <property type="entry name" value="Homeodomain-like"/>
    <property type="match status" value="1"/>
</dbReference>
<gene>
    <name evidence="2" type="ORF">EV142_11520</name>
</gene>
<dbReference type="PROSITE" id="PS50994">
    <property type="entry name" value="INTEGRASE"/>
    <property type="match status" value="1"/>
</dbReference>
<dbReference type="InterPro" id="IPR048020">
    <property type="entry name" value="Transpos_IS3"/>
</dbReference>
<proteinExistence type="predicted"/>
<dbReference type="Proteomes" id="UP000295270">
    <property type="component" value="Unassembled WGS sequence"/>
</dbReference>
<dbReference type="Pfam" id="PF00665">
    <property type="entry name" value="rve"/>
    <property type="match status" value="1"/>
</dbReference>
<dbReference type="Pfam" id="PF13276">
    <property type="entry name" value="HTH_21"/>
    <property type="match status" value="1"/>
</dbReference>
<dbReference type="PANTHER" id="PTHR46889">
    <property type="entry name" value="TRANSPOSASE INSF FOR INSERTION SEQUENCE IS3B-RELATED"/>
    <property type="match status" value="1"/>
</dbReference>
<protein>
    <submittedName>
        <fullName evidence="2">Transposase InsO family protein</fullName>
    </submittedName>
</protein>
<dbReference type="InterPro" id="IPR001584">
    <property type="entry name" value="Integrase_cat-core"/>
</dbReference>
<name>A0ABY2AS85_9FLAO</name>
<dbReference type="InterPro" id="IPR036397">
    <property type="entry name" value="RNaseH_sf"/>
</dbReference>
<evidence type="ECO:0000259" key="1">
    <source>
        <dbReference type="PROSITE" id="PS50994"/>
    </source>
</evidence>